<keyword evidence="3 6" id="KW-0812">Transmembrane</keyword>
<dbReference type="STRING" id="651661.SAMN05660293_02437"/>
<feature type="transmembrane region" description="Helical" evidence="6">
    <location>
        <begin position="107"/>
        <end position="128"/>
    </location>
</feature>
<dbReference type="Pfam" id="PF07690">
    <property type="entry name" value="MFS_1"/>
    <property type="match status" value="1"/>
</dbReference>
<evidence type="ECO:0000256" key="5">
    <source>
        <dbReference type="ARBA" id="ARBA00023136"/>
    </source>
</evidence>
<name>A0A1T5EGH0_9BACT</name>
<feature type="transmembrane region" description="Helical" evidence="6">
    <location>
        <begin position="308"/>
        <end position="331"/>
    </location>
</feature>
<keyword evidence="4 6" id="KW-1133">Transmembrane helix</keyword>
<feature type="transmembrane region" description="Helical" evidence="6">
    <location>
        <begin position="256"/>
        <end position="272"/>
    </location>
</feature>
<gene>
    <name evidence="8" type="ORF">SAMN05660293_02437</name>
</gene>
<dbReference type="InterPro" id="IPR011701">
    <property type="entry name" value="MFS"/>
</dbReference>
<feature type="transmembrane region" description="Helical" evidence="6">
    <location>
        <begin position="343"/>
        <end position="366"/>
    </location>
</feature>
<accession>A0A1T5EGH0</accession>
<dbReference type="GO" id="GO:0005886">
    <property type="term" value="C:plasma membrane"/>
    <property type="evidence" value="ECO:0007669"/>
    <property type="project" value="UniProtKB-SubCell"/>
</dbReference>
<protein>
    <submittedName>
        <fullName evidence="8">Predicted arabinose efflux permease, MFS family</fullName>
    </submittedName>
</protein>
<feature type="transmembrane region" description="Helical" evidence="6">
    <location>
        <begin position="15"/>
        <end position="40"/>
    </location>
</feature>
<dbReference type="OrthoDB" id="9812221at2"/>
<feature type="transmembrane region" description="Helical" evidence="6">
    <location>
        <begin position="378"/>
        <end position="397"/>
    </location>
</feature>
<feature type="domain" description="Major facilitator superfamily (MFS) profile" evidence="7">
    <location>
        <begin position="16"/>
        <end position="400"/>
    </location>
</feature>
<comment type="subcellular location">
    <subcellularLocation>
        <location evidence="1">Cell membrane</location>
        <topology evidence="1">Multi-pass membrane protein</topology>
    </subcellularLocation>
</comment>
<dbReference type="EMBL" id="FUZA01000002">
    <property type="protein sequence ID" value="SKB83054.1"/>
    <property type="molecule type" value="Genomic_DNA"/>
</dbReference>
<dbReference type="SUPFAM" id="SSF103473">
    <property type="entry name" value="MFS general substrate transporter"/>
    <property type="match status" value="1"/>
</dbReference>
<feature type="transmembrane region" description="Helical" evidence="6">
    <location>
        <begin position="221"/>
        <end position="244"/>
    </location>
</feature>
<sequence length="420" mass="45467">MSETPKSTFSGYEKFIIAILATLQFTIVLDFMVLSPLGYILLDKLDITTSQFGFVVSAYAFSAGAAGLLTAGFADKFDRKKMLLFFYTGFMIGTFLCGIAPTYHFLLMARIFTGLFGGVIGSISFAIITDLFPINMRGRVMGFVQMAFASSQVLGIPIGLYLAKEFSWHAPFLMIVGLSVIVGLLIVTYMKPINAHLKIQTQRNAFQHLGKTLSRPEYLQGFAATTLLATGGFMLMPFGTAYGVNNLGIHEAQLPTLYMITGICMLVFSPFIGKLSDKIGKYKVFLAGSAITCIMTLIYCNLGVTPLWIIIVLNVLLFVGITGRMISASALMTAVPEPQDRGAFMGINSSIQQIAGGLAALLAGFIVSETSTGFIEHYPTLGNVVVAAVIITAFLMYRIHKYVTAKLLATPAEAVVKPTI</sequence>
<evidence type="ECO:0000256" key="3">
    <source>
        <dbReference type="ARBA" id="ARBA00022692"/>
    </source>
</evidence>
<organism evidence="8 9">
    <name type="scientific">Dyadobacter psychrophilus</name>
    <dbReference type="NCBI Taxonomy" id="651661"/>
    <lineage>
        <taxon>Bacteria</taxon>
        <taxon>Pseudomonadati</taxon>
        <taxon>Bacteroidota</taxon>
        <taxon>Cytophagia</taxon>
        <taxon>Cytophagales</taxon>
        <taxon>Spirosomataceae</taxon>
        <taxon>Dyadobacter</taxon>
    </lineage>
</organism>
<dbReference type="GO" id="GO:0022857">
    <property type="term" value="F:transmembrane transporter activity"/>
    <property type="evidence" value="ECO:0007669"/>
    <property type="project" value="InterPro"/>
</dbReference>
<feature type="transmembrane region" description="Helical" evidence="6">
    <location>
        <begin position="284"/>
        <end position="302"/>
    </location>
</feature>
<dbReference type="RefSeq" id="WP_082214919.1">
    <property type="nucleotide sequence ID" value="NZ_FUZA01000002.1"/>
</dbReference>
<evidence type="ECO:0000256" key="2">
    <source>
        <dbReference type="ARBA" id="ARBA00022475"/>
    </source>
</evidence>
<evidence type="ECO:0000256" key="4">
    <source>
        <dbReference type="ARBA" id="ARBA00022989"/>
    </source>
</evidence>
<evidence type="ECO:0000256" key="1">
    <source>
        <dbReference type="ARBA" id="ARBA00004651"/>
    </source>
</evidence>
<dbReference type="InterPro" id="IPR050189">
    <property type="entry name" value="MFS_Efflux_Transporters"/>
</dbReference>
<evidence type="ECO:0000313" key="8">
    <source>
        <dbReference type="EMBL" id="SKB83054.1"/>
    </source>
</evidence>
<dbReference type="CDD" id="cd17324">
    <property type="entry name" value="MFS_NepI_like"/>
    <property type="match status" value="1"/>
</dbReference>
<proteinExistence type="predicted"/>
<keyword evidence="2" id="KW-1003">Cell membrane</keyword>
<reference evidence="9" key="1">
    <citation type="submission" date="2017-02" db="EMBL/GenBank/DDBJ databases">
        <authorList>
            <person name="Varghese N."/>
            <person name="Submissions S."/>
        </authorList>
    </citation>
    <scope>NUCLEOTIDE SEQUENCE [LARGE SCALE GENOMIC DNA]</scope>
    <source>
        <strain evidence="9">DSM 22270</strain>
    </source>
</reference>
<feature type="transmembrane region" description="Helical" evidence="6">
    <location>
        <begin position="83"/>
        <end position="101"/>
    </location>
</feature>
<dbReference type="PROSITE" id="PS50850">
    <property type="entry name" value="MFS"/>
    <property type="match status" value="1"/>
</dbReference>
<dbReference type="PANTHER" id="PTHR43124">
    <property type="entry name" value="PURINE EFFLUX PUMP PBUE"/>
    <property type="match status" value="1"/>
</dbReference>
<evidence type="ECO:0000259" key="7">
    <source>
        <dbReference type="PROSITE" id="PS50850"/>
    </source>
</evidence>
<feature type="transmembrane region" description="Helical" evidence="6">
    <location>
        <begin position="140"/>
        <end position="162"/>
    </location>
</feature>
<feature type="transmembrane region" description="Helical" evidence="6">
    <location>
        <begin position="168"/>
        <end position="190"/>
    </location>
</feature>
<dbReference type="Gene3D" id="1.20.1250.20">
    <property type="entry name" value="MFS general substrate transporter like domains"/>
    <property type="match status" value="1"/>
</dbReference>
<dbReference type="InterPro" id="IPR020846">
    <property type="entry name" value="MFS_dom"/>
</dbReference>
<keyword evidence="9" id="KW-1185">Reference proteome</keyword>
<dbReference type="InterPro" id="IPR036259">
    <property type="entry name" value="MFS_trans_sf"/>
</dbReference>
<dbReference type="AlphaFoldDB" id="A0A1T5EGH0"/>
<dbReference type="Proteomes" id="UP000190897">
    <property type="component" value="Unassembled WGS sequence"/>
</dbReference>
<evidence type="ECO:0000256" key="6">
    <source>
        <dbReference type="SAM" id="Phobius"/>
    </source>
</evidence>
<feature type="transmembrane region" description="Helical" evidence="6">
    <location>
        <begin position="52"/>
        <end position="71"/>
    </location>
</feature>
<evidence type="ECO:0000313" key="9">
    <source>
        <dbReference type="Proteomes" id="UP000190897"/>
    </source>
</evidence>
<keyword evidence="5 6" id="KW-0472">Membrane</keyword>
<dbReference type="PANTHER" id="PTHR43124:SF3">
    <property type="entry name" value="CHLORAMPHENICOL EFFLUX PUMP RV0191"/>
    <property type="match status" value="1"/>
</dbReference>